<sequence length="53" mass="5807">MNNAFVTLYAKENEKGTFKHSSAAAYCLNISTPLIDLPDRTHVTGTDDIDSYG</sequence>
<protein>
    <submittedName>
        <fullName evidence="1">Uncharacterized protein</fullName>
    </submittedName>
</protein>
<comment type="caution">
    <text evidence="1">The sequence shown here is derived from an EMBL/GenBank/DDBJ whole genome shotgun (WGS) entry which is preliminary data.</text>
</comment>
<name>A0A9W8M8D8_9AGAR</name>
<dbReference type="Proteomes" id="UP001140091">
    <property type="component" value="Unassembled WGS sequence"/>
</dbReference>
<reference evidence="1" key="1">
    <citation type="submission" date="2022-06" db="EMBL/GenBank/DDBJ databases">
        <title>Genome Sequence of Candolleomyces eurysporus.</title>
        <authorList>
            <person name="Buettner E."/>
        </authorList>
    </citation>
    <scope>NUCLEOTIDE SEQUENCE</scope>
    <source>
        <strain evidence="1">VTCC 930004</strain>
    </source>
</reference>
<dbReference type="EMBL" id="JANBPK010001481">
    <property type="protein sequence ID" value="KAJ2922625.1"/>
    <property type="molecule type" value="Genomic_DNA"/>
</dbReference>
<keyword evidence="2" id="KW-1185">Reference proteome</keyword>
<dbReference type="AlphaFoldDB" id="A0A9W8M8D8"/>
<evidence type="ECO:0000313" key="2">
    <source>
        <dbReference type="Proteomes" id="UP001140091"/>
    </source>
</evidence>
<organism evidence="1 2">
    <name type="scientific">Candolleomyces eurysporus</name>
    <dbReference type="NCBI Taxonomy" id="2828524"/>
    <lineage>
        <taxon>Eukaryota</taxon>
        <taxon>Fungi</taxon>
        <taxon>Dikarya</taxon>
        <taxon>Basidiomycota</taxon>
        <taxon>Agaricomycotina</taxon>
        <taxon>Agaricomycetes</taxon>
        <taxon>Agaricomycetidae</taxon>
        <taxon>Agaricales</taxon>
        <taxon>Agaricineae</taxon>
        <taxon>Psathyrellaceae</taxon>
        <taxon>Candolleomyces</taxon>
    </lineage>
</organism>
<evidence type="ECO:0000313" key="1">
    <source>
        <dbReference type="EMBL" id="KAJ2922625.1"/>
    </source>
</evidence>
<proteinExistence type="predicted"/>
<accession>A0A9W8M8D8</accession>
<gene>
    <name evidence="1" type="ORF">H1R20_g14453</name>
</gene>
<feature type="non-terminal residue" evidence="1">
    <location>
        <position position="53"/>
    </location>
</feature>